<feature type="domain" description="Hydantoinase A/oxoprolinase" evidence="1">
    <location>
        <begin position="62"/>
        <end position="286"/>
    </location>
</feature>
<dbReference type="GO" id="GO:0016787">
    <property type="term" value="F:hydrolase activity"/>
    <property type="evidence" value="ECO:0007669"/>
    <property type="project" value="InterPro"/>
</dbReference>
<dbReference type="OrthoDB" id="1792672at2"/>
<dbReference type="NCBIfam" id="TIGR03123">
    <property type="entry name" value="one_C_unchar_1"/>
    <property type="match status" value="1"/>
</dbReference>
<dbReference type="SUPFAM" id="SSF53067">
    <property type="entry name" value="Actin-like ATPase domain"/>
    <property type="match status" value="1"/>
</dbReference>
<dbReference type="Gene3D" id="3.30.420.190">
    <property type="entry name" value="conserved archaeal protein q6m145"/>
    <property type="match status" value="1"/>
</dbReference>
<evidence type="ECO:0000259" key="1">
    <source>
        <dbReference type="Pfam" id="PF01968"/>
    </source>
</evidence>
<reference evidence="2 3" key="1">
    <citation type="submission" date="2019-02" db="EMBL/GenBank/DDBJ databases">
        <title>Deep-cultivation of Planctomycetes and their phenomic and genomic characterization uncovers novel biology.</title>
        <authorList>
            <person name="Wiegand S."/>
            <person name="Jogler M."/>
            <person name="Boedeker C."/>
            <person name="Pinto D."/>
            <person name="Vollmers J."/>
            <person name="Rivas-Marin E."/>
            <person name="Kohn T."/>
            <person name="Peeters S.H."/>
            <person name="Heuer A."/>
            <person name="Rast P."/>
            <person name="Oberbeckmann S."/>
            <person name="Bunk B."/>
            <person name="Jeske O."/>
            <person name="Meyerdierks A."/>
            <person name="Storesund J.E."/>
            <person name="Kallscheuer N."/>
            <person name="Luecker S."/>
            <person name="Lage O.M."/>
            <person name="Pohl T."/>
            <person name="Merkel B.J."/>
            <person name="Hornburger P."/>
            <person name="Mueller R.-W."/>
            <person name="Bruemmer F."/>
            <person name="Labrenz M."/>
            <person name="Spormann A.M."/>
            <person name="Op Den Camp H."/>
            <person name="Overmann J."/>
            <person name="Amann R."/>
            <person name="Jetten M.S.M."/>
            <person name="Mascher T."/>
            <person name="Medema M.H."/>
            <person name="Devos D.P."/>
            <person name="Kaster A.-K."/>
            <person name="Ovreas L."/>
            <person name="Rohde M."/>
            <person name="Galperin M.Y."/>
            <person name="Jogler C."/>
        </authorList>
    </citation>
    <scope>NUCLEOTIDE SEQUENCE [LARGE SCALE GENOMIC DNA]</scope>
    <source>
        <strain evidence="2 3">CA85</strain>
    </source>
</reference>
<accession>A0A5C5YD10</accession>
<dbReference type="EMBL" id="SJPK01000003">
    <property type="protein sequence ID" value="TWT73260.1"/>
    <property type="molecule type" value="Genomic_DNA"/>
</dbReference>
<protein>
    <submittedName>
        <fullName evidence="2">Hydantoinase/oxoprolinase</fullName>
    </submittedName>
</protein>
<keyword evidence="3" id="KW-1185">Reference proteome</keyword>
<organism evidence="2 3">
    <name type="scientific">Allorhodopirellula solitaria</name>
    <dbReference type="NCBI Taxonomy" id="2527987"/>
    <lineage>
        <taxon>Bacteria</taxon>
        <taxon>Pseudomonadati</taxon>
        <taxon>Planctomycetota</taxon>
        <taxon>Planctomycetia</taxon>
        <taxon>Pirellulales</taxon>
        <taxon>Pirellulaceae</taxon>
        <taxon>Allorhodopirellula</taxon>
    </lineage>
</organism>
<gene>
    <name evidence="2" type="ORF">CA85_17280</name>
</gene>
<dbReference type="InterPro" id="IPR002756">
    <property type="entry name" value="MfnF"/>
</dbReference>
<name>A0A5C5YD10_9BACT</name>
<dbReference type="InterPro" id="IPR043129">
    <property type="entry name" value="ATPase_NBD"/>
</dbReference>
<dbReference type="Proteomes" id="UP000318053">
    <property type="component" value="Unassembled WGS sequence"/>
</dbReference>
<dbReference type="AlphaFoldDB" id="A0A5C5YD10"/>
<dbReference type="RefSeq" id="WP_146390801.1">
    <property type="nucleotide sequence ID" value="NZ_SJPK01000003.1"/>
</dbReference>
<dbReference type="Pfam" id="PF01968">
    <property type="entry name" value="Hydantoinase_A"/>
    <property type="match status" value="1"/>
</dbReference>
<evidence type="ECO:0000313" key="2">
    <source>
        <dbReference type="EMBL" id="TWT73260.1"/>
    </source>
</evidence>
<dbReference type="Gene3D" id="3.30.420.40">
    <property type="match status" value="1"/>
</dbReference>
<dbReference type="InterPro" id="IPR002821">
    <property type="entry name" value="Hydantoinase_A"/>
</dbReference>
<comment type="caution">
    <text evidence="2">The sequence shown here is derived from an EMBL/GenBank/DDBJ whole genome shotgun (WGS) entry which is preliminary data.</text>
</comment>
<proteinExistence type="predicted"/>
<sequence length="341" mass="37169">MMAGSTERSDVLGIDIGGVHLKYATIAGECLDRPFPLWTRWQELSDQLASDISRFRGIRRLAITMTGELADCFAARSVGVSSIVDHVMRCLTMTALQSAAFYGTDGRFHDAGGAKHNWECVAASNWHALATCVGSRLAKDALLIDVGSTTTDVIAICEGEVLTRSRTDFTRLGDLSLVYVGCRRTPVCALVSELEIDGRFIPVMNEVFATIDDARLLTGTQAEDPSDMATADSHPRDRAHARIRLARMIGLDSDQVSDRELEHLATQIQRSASRRIDVAVDRWWQILSSQTESPPTCVLSGHGQDLVGPPGDCDVIDLRTQLPRGVSRAAPAWAVAVLLPR</sequence>
<evidence type="ECO:0000313" key="3">
    <source>
        <dbReference type="Proteomes" id="UP000318053"/>
    </source>
</evidence>